<evidence type="ECO:0000313" key="3">
    <source>
        <dbReference type="Proteomes" id="UP000199450"/>
    </source>
</evidence>
<dbReference type="Gene3D" id="3.40.50.720">
    <property type="entry name" value="NAD(P)-binding Rossmann-like Domain"/>
    <property type="match status" value="1"/>
</dbReference>
<keyword evidence="3" id="KW-1185">Reference proteome</keyword>
<dbReference type="STRING" id="295069.SAMN05421856_104264"/>
<gene>
    <name evidence="2" type="ORF">SAMN05421856_104264</name>
</gene>
<dbReference type="EMBL" id="FOBV01000004">
    <property type="protein sequence ID" value="SEM57413.1"/>
    <property type="molecule type" value="Genomic_DNA"/>
</dbReference>
<protein>
    <recommendedName>
        <fullName evidence="1">NAD-dependent epimerase/dehydratase domain-containing protein</fullName>
    </recommendedName>
</protein>
<dbReference type="InterPro" id="IPR001509">
    <property type="entry name" value="Epimerase_deHydtase"/>
</dbReference>
<dbReference type="Proteomes" id="UP000199450">
    <property type="component" value="Unassembled WGS sequence"/>
</dbReference>
<evidence type="ECO:0000259" key="1">
    <source>
        <dbReference type="Pfam" id="PF01370"/>
    </source>
</evidence>
<dbReference type="RefSeq" id="WP_089999936.1">
    <property type="nucleotide sequence ID" value="NZ_FOBV01000004.1"/>
</dbReference>
<dbReference type="AlphaFoldDB" id="A0A1H7ZGM1"/>
<reference evidence="3" key="1">
    <citation type="submission" date="2016-10" db="EMBL/GenBank/DDBJ databases">
        <authorList>
            <person name="Varghese N."/>
            <person name="Submissions S."/>
        </authorList>
    </citation>
    <scope>NUCLEOTIDE SEQUENCE [LARGE SCALE GENOMIC DNA]</scope>
    <source>
        <strain evidence="3">DSM 17453</strain>
    </source>
</reference>
<dbReference type="OrthoDB" id="1247029at2"/>
<organism evidence="2 3">
    <name type="scientific">Chryseobacterium taichungense</name>
    <dbReference type="NCBI Taxonomy" id="295069"/>
    <lineage>
        <taxon>Bacteria</taxon>
        <taxon>Pseudomonadati</taxon>
        <taxon>Bacteroidota</taxon>
        <taxon>Flavobacteriia</taxon>
        <taxon>Flavobacteriales</taxon>
        <taxon>Weeksellaceae</taxon>
        <taxon>Chryseobacterium group</taxon>
        <taxon>Chryseobacterium</taxon>
    </lineage>
</organism>
<dbReference type="Pfam" id="PF01370">
    <property type="entry name" value="Epimerase"/>
    <property type="match status" value="1"/>
</dbReference>
<dbReference type="SUPFAM" id="SSF51735">
    <property type="entry name" value="NAD(P)-binding Rossmann-fold domains"/>
    <property type="match status" value="1"/>
</dbReference>
<feature type="domain" description="NAD-dependent epimerase/dehydratase" evidence="1">
    <location>
        <begin position="28"/>
        <end position="154"/>
    </location>
</feature>
<evidence type="ECO:0000313" key="2">
    <source>
        <dbReference type="EMBL" id="SEM57413.1"/>
    </source>
</evidence>
<accession>A0A1H7ZGM1</accession>
<dbReference type="InterPro" id="IPR036291">
    <property type="entry name" value="NAD(P)-bd_dom_sf"/>
</dbReference>
<name>A0A1H7ZGM1_9FLAO</name>
<proteinExistence type="predicted"/>
<sequence>MIIGNGMLANALRKYDRDDVVFFASGVSNSQETNRSEFERELSLLYSTSDQYKDKKLIYFSTCSMYDNSKSDSLYVQHKINIEHIISEVYKDFLIFRIGNAVGKGGNPNTLINFLKSAIETNKKITLHKNAGRILVSVDDIAEFVSNALMQFKNQHIDFAYPYQYKPLEIVSGMENYLGRKANYEIIDEGALYEMEFDRIIKDYFRDISPSEYLDKIFKSHL</sequence>